<comment type="similarity">
    <text evidence="1">Belongs to the short-chain dehydrogenases/reductases (SDR) family.</text>
</comment>
<dbReference type="AlphaFoldDB" id="A0A8H5Z653"/>
<evidence type="ECO:0000256" key="2">
    <source>
        <dbReference type="ARBA" id="ARBA00022857"/>
    </source>
</evidence>
<dbReference type="PRINTS" id="PR00081">
    <property type="entry name" value="GDHRDH"/>
</dbReference>
<dbReference type="Proteomes" id="UP000544331">
    <property type="component" value="Unassembled WGS sequence"/>
</dbReference>
<sequence length="306" mass="33296">MGSVKFSPDTDIPSQKGKVILITGGNSGLGLETARALLKHEPSRIFLACRSKAKFEQAVNDLRKGGSNTEAICFLALDLTSLSSIKSAAAEFQASSPRLDILINNAGIMMTPEGLTKEGYEIQIGTNHMGHAFLTHLLLPTLEETAKTNPDVRIVFVSSAGETMAPKNPYQFDQFKTTMSNLSTMTRYGISKLANIHYAAALAERYPKIKVISIHPGVVHTNLTGPVRANSLIMGTMTRVVNSFIAVDVDKGALNQLWAATDPKAESGVYYHPVGVKGKGSKLSQDKDAREKLWEWTQQEIKQHLG</sequence>
<evidence type="ECO:0000313" key="4">
    <source>
        <dbReference type="EMBL" id="KAF5724609.1"/>
    </source>
</evidence>
<dbReference type="OrthoDB" id="191139at2759"/>
<dbReference type="PANTHER" id="PTHR24320">
    <property type="entry name" value="RETINOL DEHYDROGENASE"/>
    <property type="match status" value="1"/>
</dbReference>
<organism evidence="4 5">
    <name type="scientific">Fusarium mundagurra</name>
    <dbReference type="NCBI Taxonomy" id="1567541"/>
    <lineage>
        <taxon>Eukaryota</taxon>
        <taxon>Fungi</taxon>
        <taxon>Dikarya</taxon>
        <taxon>Ascomycota</taxon>
        <taxon>Pezizomycotina</taxon>
        <taxon>Sordariomycetes</taxon>
        <taxon>Hypocreomycetidae</taxon>
        <taxon>Hypocreales</taxon>
        <taxon>Nectriaceae</taxon>
        <taxon>Fusarium</taxon>
        <taxon>Fusarium fujikuroi species complex</taxon>
    </lineage>
</organism>
<evidence type="ECO:0000313" key="5">
    <source>
        <dbReference type="Proteomes" id="UP000544331"/>
    </source>
</evidence>
<dbReference type="PANTHER" id="PTHR24320:SF282">
    <property type="entry name" value="WW DOMAIN-CONTAINING OXIDOREDUCTASE"/>
    <property type="match status" value="1"/>
</dbReference>
<reference evidence="4 5" key="1">
    <citation type="submission" date="2020-05" db="EMBL/GenBank/DDBJ databases">
        <title>Identification and distribution of gene clusters putatively required for synthesis of sphingolipid metabolism inhibitors in phylogenetically diverse species of the filamentous fungus Fusarium.</title>
        <authorList>
            <person name="Kim H.-S."/>
            <person name="Busman M."/>
            <person name="Brown D.W."/>
            <person name="Divon H."/>
            <person name="Uhlig S."/>
            <person name="Proctor R.H."/>
        </authorList>
    </citation>
    <scope>NUCLEOTIDE SEQUENCE [LARGE SCALE GENOMIC DNA]</scope>
    <source>
        <strain evidence="4 5">NRRL 66235</strain>
    </source>
</reference>
<dbReference type="InterPro" id="IPR036291">
    <property type="entry name" value="NAD(P)-bd_dom_sf"/>
</dbReference>
<keyword evidence="2" id="KW-0521">NADP</keyword>
<evidence type="ECO:0000256" key="1">
    <source>
        <dbReference type="ARBA" id="ARBA00006484"/>
    </source>
</evidence>
<accession>A0A8H5Z653</accession>
<comment type="caution">
    <text evidence="4">The sequence shown here is derived from an EMBL/GenBank/DDBJ whole genome shotgun (WGS) entry which is preliminary data.</text>
</comment>
<name>A0A8H5Z653_9HYPO</name>
<dbReference type="Pfam" id="PF00106">
    <property type="entry name" value="adh_short"/>
    <property type="match status" value="1"/>
</dbReference>
<proteinExistence type="inferred from homology"/>
<dbReference type="GO" id="GO:0016491">
    <property type="term" value="F:oxidoreductase activity"/>
    <property type="evidence" value="ECO:0007669"/>
    <property type="project" value="UniProtKB-KW"/>
</dbReference>
<dbReference type="InterPro" id="IPR002347">
    <property type="entry name" value="SDR_fam"/>
</dbReference>
<dbReference type="SUPFAM" id="SSF51735">
    <property type="entry name" value="NAD(P)-binding Rossmann-fold domains"/>
    <property type="match status" value="1"/>
</dbReference>
<keyword evidence="3" id="KW-0560">Oxidoreductase</keyword>
<keyword evidence="5" id="KW-1185">Reference proteome</keyword>
<evidence type="ECO:0000256" key="3">
    <source>
        <dbReference type="ARBA" id="ARBA00023002"/>
    </source>
</evidence>
<protein>
    <submittedName>
        <fullName evidence="4">Alcohol dehydrogenase Bli-4</fullName>
    </submittedName>
</protein>
<dbReference type="EMBL" id="JAAOAN010000030">
    <property type="protein sequence ID" value="KAF5724609.1"/>
    <property type="molecule type" value="Genomic_DNA"/>
</dbReference>
<dbReference type="Gene3D" id="3.40.50.720">
    <property type="entry name" value="NAD(P)-binding Rossmann-like Domain"/>
    <property type="match status" value="1"/>
</dbReference>
<gene>
    <name evidence="4" type="ORF">FMUND_652</name>
</gene>
<dbReference type="CDD" id="cd05327">
    <property type="entry name" value="retinol-DH_like_SDR_c_like"/>
    <property type="match status" value="1"/>
</dbReference>